<dbReference type="Gene3D" id="3.10.10.10">
    <property type="entry name" value="HIV Type 1 Reverse Transcriptase, subunit A, domain 1"/>
    <property type="match status" value="1"/>
</dbReference>
<dbReference type="AlphaFoldDB" id="A0A371I8Y0"/>
<dbReference type="Gene3D" id="3.30.70.270">
    <property type="match status" value="1"/>
</dbReference>
<evidence type="ECO:0000259" key="1">
    <source>
        <dbReference type="Pfam" id="PF00078"/>
    </source>
</evidence>
<gene>
    <name evidence="2" type="primary">pol</name>
    <name evidence="2" type="ORF">CR513_03835</name>
</gene>
<feature type="non-terminal residue" evidence="2">
    <location>
        <position position="1"/>
    </location>
</feature>
<dbReference type="InterPro" id="IPR053134">
    <property type="entry name" value="RNA-dir_DNA_polymerase"/>
</dbReference>
<reference evidence="2" key="1">
    <citation type="submission" date="2018-05" db="EMBL/GenBank/DDBJ databases">
        <title>Draft genome of Mucuna pruriens seed.</title>
        <authorList>
            <person name="Nnadi N.E."/>
            <person name="Vos R."/>
            <person name="Hasami M.H."/>
            <person name="Devisetty U.K."/>
            <person name="Aguiy J.C."/>
        </authorList>
    </citation>
    <scope>NUCLEOTIDE SEQUENCE [LARGE SCALE GENOMIC DNA]</scope>
    <source>
        <strain evidence="2">JCA_2017</strain>
    </source>
</reference>
<dbReference type="EMBL" id="QJKJ01000632">
    <property type="protein sequence ID" value="RDY11491.1"/>
    <property type="molecule type" value="Genomic_DNA"/>
</dbReference>
<dbReference type="PANTHER" id="PTHR24559:SF444">
    <property type="entry name" value="REVERSE TRANSCRIPTASE DOMAIN-CONTAINING PROTEIN"/>
    <property type="match status" value="1"/>
</dbReference>
<dbReference type="Pfam" id="PF00078">
    <property type="entry name" value="RVT_1"/>
    <property type="match status" value="1"/>
</dbReference>
<dbReference type="CDD" id="cd01647">
    <property type="entry name" value="RT_LTR"/>
    <property type="match status" value="1"/>
</dbReference>
<comment type="caution">
    <text evidence="2">The sequence shown here is derived from an EMBL/GenBank/DDBJ whole genome shotgun (WGS) entry which is preliminary data.</text>
</comment>
<proteinExistence type="predicted"/>
<dbReference type="InterPro" id="IPR000477">
    <property type="entry name" value="RT_dom"/>
</dbReference>
<keyword evidence="3" id="KW-1185">Reference proteome</keyword>
<evidence type="ECO:0000313" key="3">
    <source>
        <dbReference type="Proteomes" id="UP000257109"/>
    </source>
</evidence>
<name>A0A371I8Y0_MUCPR</name>
<protein>
    <submittedName>
        <fullName evidence="2">Retrovirus-related Pol polyprotein from transposon 17.6</fullName>
    </submittedName>
</protein>
<feature type="domain" description="Reverse transcriptase" evidence="1">
    <location>
        <begin position="87"/>
        <end position="240"/>
    </location>
</feature>
<sequence length="316" mass="36701">MLSNLPRINPSICMHNILLEEESQPVRRLNPTILDVVKKEDTKLLEVGIIYPISDNQQVNLVQVVLKKSRIIVMKNRHDELVPTRIQNSWRVYIDYRKLNQATLKDHFPLPFIDQVLKKLARKSHYCFLDIFFWYMQIHITPADQHKTTFTCSFDTFAYTRMLFGSCNAPSTFQRCMISIFSDLLENCMEVFMDDFMVYGESFDACLENFSCVLTRCITNLVLNFEKCHFMVTEEIVLGHVVSSRGIEVDKAKVDIIASLFYPASVWETIHQEFQQDRPTIVQAATERCGIHLLLALHGGLRRAKGETYSHRSSKH</sequence>
<evidence type="ECO:0000313" key="2">
    <source>
        <dbReference type="EMBL" id="RDY11491.1"/>
    </source>
</evidence>
<dbReference type="Proteomes" id="UP000257109">
    <property type="component" value="Unassembled WGS sequence"/>
</dbReference>
<dbReference type="InterPro" id="IPR043502">
    <property type="entry name" value="DNA/RNA_pol_sf"/>
</dbReference>
<dbReference type="SUPFAM" id="SSF56672">
    <property type="entry name" value="DNA/RNA polymerases"/>
    <property type="match status" value="1"/>
</dbReference>
<accession>A0A371I8Y0</accession>
<organism evidence="2 3">
    <name type="scientific">Mucuna pruriens</name>
    <name type="common">Velvet bean</name>
    <name type="synonym">Dolichos pruriens</name>
    <dbReference type="NCBI Taxonomy" id="157652"/>
    <lineage>
        <taxon>Eukaryota</taxon>
        <taxon>Viridiplantae</taxon>
        <taxon>Streptophyta</taxon>
        <taxon>Embryophyta</taxon>
        <taxon>Tracheophyta</taxon>
        <taxon>Spermatophyta</taxon>
        <taxon>Magnoliopsida</taxon>
        <taxon>eudicotyledons</taxon>
        <taxon>Gunneridae</taxon>
        <taxon>Pentapetalae</taxon>
        <taxon>rosids</taxon>
        <taxon>fabids</taxon>
        <taxon>Fabales</taxon>
        <taxon>Fabaceae</taxon>
        <taxon>Papilionoideae</taxon>
        <taxon>50 kb inversion clade</taxon>
        <taxon>NPAAA clade</taxon>
        <taxon>indigoferoid/millettioid clade</taxon>
        <taxon>Phaseoleae</taxon>
        <taxon>Mucuna</taxon>
    </lineage>
</organism>
<dbReference type="OrthoDB" id="1922084at2759"/>
<dbReference type="PANTHER" id="PTHR24559">
    <property type="entry name" value="TRANSPOSON TY3-I GAG-POL POLYPROTEIN"/>
    <property type="match status" value="1"/>
</dbReference>
<dbReference type="InterPro" id="IPR043128">
    <property type="entry name" value="Rev_trsase/Diguanyl_cyclase"/>
</dbReference>